<dbReference type="AlphaFoldDB" id="A0AAE1U5C8"/>
<reference evidence="2" key="1">
    <citation type="submission" date="2023-11" db="EMBL/GenBank/DDBJ databases">
        <title>Genome assemblies of two species of porcelain crab, Petrolisthes cinctipes and Petrolisthes manimaculis (Anomura: Porcellanidae).</title>
        <authorList>
            <person name="Angst P."/>
        </authorList>
    </citation>
    <scope>NUCLEOTIDE SEQUENCE</scope>
    <source>
        <strain evidence="2">PB745_02</strain>
        <tissue evidence="2">Gill</tissue>
    </source>
</reference>
<feature type="compositionally biased region" description="Low complexity" evidence="1">
    <location>
        <begin position="136"/>
        <end position="150"/>
    </location>
</feature>
<accession>A0AAE1U5C8</accession>
<gene>
    <name evidence="2" type="ORF">Pmani_017904</name>
</gene>
<comment type="caution">
    <text evidence="2">The sequence shown here is derived from an EMBL/GenBank/DDBJ whole genome shotgun (WGS) entry which is preliminary data.</text>
</comment>
<feature type="compositionally biased region" description="Polar residues" evidence="1">
    <location>
        <begin position="86"/>
        <end position="101"/>
    </location>
</feature>
<feature type="region of interest" description="Disordered" evidence="1">
    <location>
        <begin position="73"/>
        <end position="158"/>
    </location>
</feature>
<sequence>MQHSTTYSIPQHHYFQSNSSHTPPIHSFQTRCTSITLQHILPTLLTHTNTISTINPSTPHQYNFHQHLYQTSLNPTTSPLHPPSINPSTPINTTTSLNPITSPRIPQPHAPHPHTSLHQHLYQTSLTPTTSQESLNPTISPNPTTSSNPSLQHQSTPQ</sequence>
<feature type="compositionally biased region" description="Polar residues" evidence="1">
    <location>
        <begin position="118"/>
        <end position="135"/>
    </location>
</feature>
<evidence type="ECO:0000313" key="2">
    <source>
        <dbReference type="EMBL" id="KAK4310547.1"/>
    </source>
</evidence>
<organism evidence="2 3">
    <name type="scientific">Petrolisthes manimaculis</name>
    <dbReference type="NCBI Taxonomy" id="1843537"/>
    <lineage>
        <taxon>Eukaryota</taxon>
        <taxon>Metazoa</taxon>
        <taxon>Ecdysozoa</taxon>
        <taxon>Arthropoda</taxon>
        <taxon>Crustacea</taxon>
        <taxon>Multicrustacea</taxon>
        <taxon>Malacostraca</taxon>
        <taxon>Eumalacostraca</taxon>
        <taxon>Eucarida</taxon>
        <taxon>Decapoda</taxon>
        <taxon>Pleocyemata</taxon>
        <taxon>Anomura</taxon>
        <taxon>Galatheoidea</taxon>
        <taxon>Porcellanidae</taxon>
        <taxon>Petrolisthes</taxon>
    </lineage>
</organism>
<keyword evidence="3" id="KW-1185">Reference proteome</keyword>
<dbReference type="EMBL" id="JAWZYT010001627">
    <property type="protein sequence ID" value="KAK4310547.1"/>
    <property type="molecule type" value="Genomic_DNA"/>
</dbReference>
<protein>
    <submittedName>
        <fullName evidence="2">Uncharacterized protein</fullName>
    </submittedName>
</protein>
<proteinExistence type="predicted"/>
<evidence type="ECO:0000313" key="3">
    <source>
        <dbReference type="Proteomes" id="UP001292094"/>
    </source>
</evidence>
<feature type="region of interest" description="Disordered" evidence="1">
    <location>
        <begin position="1"/>
        <end position="22"/>
    </location>
</feature>
<dbReference type="Proteomes" id="UP001292094">
    <property type="component" value="Unassembled WGS sequence"/>
</dbReference>
<evidence type="ECO:0000256" key="1">
    <source>
        <dbReference type="SAM" id="MobiDB-lite"/>
    </source>
</evidence>
<name>A0AAE1U5C8_9EUCA</name>